<feature type="region of interest" description="Disordered" evidence="1">
    <location>
        <begin position="254"/>
        <end position="274"/>
    </location>
</feature>
<sequence length="352" mass="38808">MAAHSSPRSAGGTMTWASSRRLVITNDIPQIVTSGVSSPRSSDRATATILSSPYSLRNFGSTSARGGFQPGKCCSNAYTSRNAPLLQRGGGVAGANYYTWRGCTNATSNRTGGTTVPFTTYYRGASIFQNRANFLPRSVPTTIAAAARSQQVETNPPKYFPLSQNVTQNSTQLAENLMPVTFPCQFQMRRMIKGAQPVVARRDVRFPTPTPIVVSRNTPIGIVLPRERCEAITDSERIAIKSSDADYSLANEAHYDEGGGDEENGRTSPDVLSTSIRSNEDSWDFWDRVYSDPELRQSMQERQRDSPMAEILHSDKLCKAQVVFLNVPRLAYANVMVGLMHTFDRTKDEQIE</sequence>
<keyword evidence="3" id="KW-1185">Reference proteome</keyword>
<dbReference type="EMBL" id="KN716439">
    <property type="protein sequence ID" value="KJH44922.1"/>
    <property type="molecule type" value="Genomic_DNA"/>
</dbReference>
<dbReference type="Proteomes" id="UP000053766">
    <property type="component" value="Unassembled WGS sequence"/>
</dbReference>
<dbReference type="OrthoDB" id="5778082at2759"/>
<accession>A0A0D8XME5</accession>
<protein>
    <submittedName>
        <fullName evidence="2">Uncharacterized protein</fullName>
    </submittedName>
</protein>
<dbReference type="STRING" id="29172.A0A0D8XME5"/>
<organism evidence="2 3">
    <name type="scientific">Dictyocaulus viviparus</name>
    <name type="common">Bovine lungworm</name>
    <dbReference type="NCBI Taxonomy" id="29172"/>
    <lineage>
        <taxon>Eukaryota</taxon>
        <taxon>Metazoa</taxon>
        <taxon>Ecdysozoa</taxon>
        <taxon>Nematoda</taxon>
        <taxon>Chromadorea</taxon>
        <taxon>Rhabditida</taxon>
        <taxon>Rhabditina</taxon>
        <taxon>Rhabditomorpha</taxon>
        <taxon>Strongyloidea</taxon>
        <taxon>Metastrongylidae</taxon>
        <taxon>Dictyocaulus</taxon>
    </lineage>
</organism>
<gene>
    <name evidence="2" type="ORF">DICVIV_09040</name>
</gene>
<name>A0A0D8XME5_DICVI</name>
<evidence type="ECO:0000256" key="1">
    <source>
        <dbReference type="SAM" id="MobiDB-lite"/>
    </source>
</evidence>
<proteinExistence type="predicted"/>
<reference evidence="2 3" key="1">
    <citation type="submission" date="2013-11" db="EMBL/GenBank/DDBJ databases">
        <title>Draft genome of the bovine lungworm Dictyocaulus viviparus.</title>
        <authorList>
            <person name="Mitreva M."/>
        </authorList>
    </citation>
    <scope>NUCLEOTIDE SEQUENCE [LARGE SCALE GENOMIC DNA]</scope>
    <source>
        <strain evidence="2 3">HannoverDv2000</strain>
    </source>
</reference>
<evidence type="ECO:0000313" key="2">
    <source>
        <dbReference type="EMBL" id="KJH44922.1"/>
    </source>
</evidence>
<reference evidence="3" key="2">
    <citation type="journal article" date="2016" name="Sci. Rep.">
        <title>Dictyocaulus viviparus genome, variome and transcriptome elucidate lungworm biology and support future intervention.</title>
        <authorList>
            <person name="McNulty S.N."/>
            <person name="Strube C."/>
            <person name="Rosa B.A."/>
            <person name="Martin J.C."/>
            <person name="Tyagi R."/>
            <person name="Choi Y.J."/>
            <person name="Wang Q."/>
            <person name="Hallsworth Pepin K."/>
            <person name="Zhang X."/>
            <person name="Ozersky P."/>
            <person name="Wilson R.K."/>
            <person name="Sternberg P.W."/>
            <person name="Gasser R.B."/>
            <person name="Mitreva M."/>
        </authorList>
    </citation>
    <scope>NUCLEOTIDE SEQUENCE [LARGE SCALE GENOMIC DNA]</scope>
    <source>
        <strain evidence="3">HannoverDv2000</strain>
    </source>
</reference>
<dbReference type="AlphaFoldDB" id="A0A0D8XME5"/>
<evidence type="ECO:0000313" key="3">
    <source>
        <dbReference type="Proteomes" id="UP000053766"/>
    </source>
</evidence>